<comment type="caution">
    <text evidence="1">The sequence shown here is derived from an EMBL/GenBank/DDBJ whole genome shotgun (WGS) entry which is preliminary data.</text>
</comment>
<accession>A0A0L7AYQ7</accession>
<evidence type="ECO:0000313" key="2">
    <source>
        <dbReference type="Proteomes" id="UP000037193"/>
    </source>
</evidence>
<sequence>MHIPKKQRHAMELHFGIPMVMAQTIGYPKHLSRQCLEHGN</sequence>
<dbReference type="AlphaFoldDB" id="A0A0L7AYQ7"/>
<proteinExistence type="predicted"/>
<name>A0A0L7AYQ7_BIFBR</name>
<dbReference type="Proteomes" id="UP000037193">
    <property type="component" value="Unassembled WGS sequence"/>
</dbReference>
<dbReference type="PATRIC" id="fig|1365965.3.peg.1222"/>
<gene>
    <name evidence="1" type="ORF">BBM1128_06075</name>
</gene>
<dbReference type="EMBL" id="AVQD01000010">
    <property type="protein sequence ID" value="KOA40349.1"/>
    <property type="molecule type" value="Genomic_DNA"/>
</dbReference>
<protein>
    <submittedName>
        <fullName evidence="1">Uncharacterized protein</fullName>
    </submittedName>
</protein>
<organism evidence="1 2">
    <name type="scientific">Bifidobacterium breve MCC 1128</name>
    <dbReference type="NCBI Taxonomy" id="1365965"/>
    <lineage>
        <taxon>Bacteria</taxon>
        <taxon>Bacillati</taxon>
        <taxon>Actinomycetota</taxon>
        <taxon>Actinomycetes</taxon>
        <taxon>Bifidobacteriales</taxon>
        <taxon>Bifidobacteriaceae</taxon>
        <taxon>Bifidobacterium</taxon>
    </lineage>
</organism>
<evidence type="ECO:0000313" key="1">
    <source>
        <dbReference type="EMBL" id="KOA40349.1"/>
    </source>
</evidence>
<reference evidence="1 2" key="1">
    <citation type="journal article" date="2015" name="Int J Genomics">
        <title>Comparative Genomics Revealed Genetic Diversity and Species/Strain-Level Differences in Carbohydrate Metabolism of Three Probiotic Bifidobacterial Species.</title>
        <authorList>
            <person name="Odamaki T."/>
            <person name="Horigome A."/>
            <person name="Sugahara H."/>
            <person name="Hashikura N."/>
            <person name="Minami J."/>
            <person name="Xiao J.Z."/>
            <person name="Abe F."/>
        </authorList>
    </citation>
    <scope>NUCLEOTIDE SEQUENCE [LARGE SCALE GENOMIC DNA]</scope>
    <source>
        <strain evidence="1 2">MCC 1128</strain>
    </source>
</reference>